<proteinExistence type="predicted"/>
<evidence type="ECO:0000313" key="4">
    <source>
        <dbReference type="Proteomes" id="UP001345691"/>
    </source>
</evidence>
<accession>A0ABR0J3C8</accession>
<dbReference type="SUPFAM" id="SSF55729">
    <property type="entry name" value="Acyl-CoA N-acyltransferases (Nat)"/>
    <property type="match status" value="1"/>
</dbReference>
<dbReference type="Pfam" id="PF00583">
    <property type="entry name" value="Acetyltransf_1"/>
    <property type="match status" value="1"/>
</dbReference>
<feature type="region of interest" description="Disordered" evidence="1">
    <location>
        <begin position="57"/>
        <end position="83"/>
    </location>
</feature>
<dbReference type="CDD" id="cd04301">
    <property type="entry name" value="NAT_SF"/>
    <property type="match status" value="1"/>
</dbReference>
<reference evidence="3 4" key="1">
    <citation type="submission" date="2023-08" db="EMBL/GenBank/DDBJ databases">
        <title>Black Yeasts Isolated from many extreme environments.</title>
        <authorList>
            <person name="Coleine C."/>
            <person name="Stajich J.E."/>
            <person name="Selbmann L."/>
        </authorList>
    </citation>
    <scope>NUCLEOTIDE SEQUENCE [LARGE SCALE GENOMIC DNA]</scope>
    <source>
        <strain evidence="3 4">CCFEE 6328</strain>
    </source>
</reference>
<name>A0ABR0J3C8_9EURO</name>
<dbReference type="Proteomes" id="UP001345691">
    <property type="component" value="Unassembled WGS sequence"/>
</dbReference>
<keyword evidence="4" id="KW-1185">Reference proteome</keyword>
<dbReference type="Gene3D" id="3.40.630.30">
    <property type="match status" value="1"/>
</dbReference>
<feature type="domain" description="N-acetyltransferase" evidence="2">
    <location>
        <begin position="228"/>
        <end position="263"/>
    </location>
</feature>
<evidence type="ECO:0000256" key="1">
    <source>
        <dbReference type="SAM" id="MobiDB-lite"/>
    </source>
</evidence>
<feature type="region of interest" description="Disordered" evidence="1">
    <location>
        <begin position="1"/>
        <end position="38"/>
    </location>
</feature>
<feature type="compositionally biased region" description="Polar residues" evidence="1">
    <location>
        <begin position="69"/>
        <end position="79"/>
    </location>
</feature>
<gene>
    <name evidence="3" type="ORF">LTR69_009151</name>
</gene>
<sequence length="709" mass="80282">MSARKRPAEENAGSQPPPKSRRAQSPMRQDDRYLDEDQTACENRVYMLKLYSRKKARSNDYNPYGNDNIDYTSNAATSSSHERQEDVEVQGATTMSDAQLPNPALEFDTNVRVDYMDNIRIEYMDDKYAEHDEFASFHWLEPIDVFVVPKDGLASGTSTSCKQIGSCMAKLVRKEEIRAQFHKNMRKPYSELTLLAFDIFDRYGRLRNDYRQHPVRKGSGLWNSEMDTRDILLIEDVYVDERYRGQGIGSSMIGLLLEVVTHKTRGQGFVTIVWPESRKESRFHQTMENLVGHARAISTIDYPDIATTGWFRNLGFRRIGSSIWLGLNCYDEGSPRIRALLANAYCNDGLAVAQPTSQRRPDKSKEPPSIWIRVTKFTSAIAAEDDYNPAPPMPNTLPERINQAATSSPAEFFKAITAHFFFVGSLDTQWFATNSAGNSILHLAAFTQSSDAIDWILKRPCGADLLRKRNVNGDTPLETLQFKLEKTRTRQLLQSSVVACSDQFEHYDYGAVQCLVKLKGLKDPSWNETQRLGGGCTCGECIHGCLSPRMRLILEDEAESTYLELSRGLASMSGTTYFEDNEYLLTFQSDYCKKIIQHNKSVRRGLVSLSQHVYASLCGGLLPDEDSIMYGLSLHEDDQVNYKNFFKAGGSVEGVLITVFKRAIENDERAGDHYSGPLDGELAQLPICRNDHEYGYVSRRCGYWLAVPF</sequence>
<evidence type="ECO:0000313" key="3">
    <source>
        <dbReference type="EMBL" id="KAK5054189.1"/>
    </source>
</evidence>
<protein>
    <recommendedName>
        <fullName evidence="2">N-acetyltransferase domain-containing protein</fullName>
    </recommendedName>
</protein>
<dbReference type="InterPro" id="IPR000182">
    <property type="entry name" value="GNAT_dom"/>
</dbReference>
<dbReference type="InterPro" id="IPR016181">
    <property type="entry name" value="Acyl_CoA_acyltransferase"/>
</dbReference>
<dbReference type="EMBL" id="JAVRRF010000024">
    <property type="protein sequence ID" value="KAK5054189.1"/>
    <property type="molecule type" value="Genomic_DNA"/>
</dbReference>
<evidence type="ECO:0000259" key="2">
    <source>
        <dbReference type="Pfam" id="PF00583"/>
    </source>
</evidence>
<organism evidence="3 4">
    <name type="scientific">Exophiala sideris</name>
    <dbReference type="NCBI Taxonomy" id="1016849"/>
    <lineage>
        <taxon>Eukaryota</taxon>
        <taxon>Fungi</taxon>
        <taxon>Dikarya</taxon>
        <taxon>Ascomycota</taxon>
        <taxon>Pezizomycotina</taxon>
        <taxon>Eurotiomycetes</taxon>
        <taxon>Chaetothyriomycetidae</taxon>
        <taxon>Chaetothyriales</taxon>
        <taxon>Herpotrichiellaceae</taxon>
        <taxon>Exophiala</taxon>
    </lineage>
</organism>
<comment type="caution">
    <text evidence="3">The sequence shown here is derived from an EMBL/GenBank/DDBJ whole genome shotgun (WGS) entry which is preliminary data.</text>
</comment>